<dbReference type="GO" id="GO:0071356">
    <property type="term" value="P:cellular response to tumor necrosis factor"/>
    <property type="evidence" value="ECO:0007669"/>
    <property type="project" value="TreeGrafter"/>
</dbReference>
<proteinExistence type="predicted"/>
<keyword evidence="2 3" id="KW-0040">ANK repeat</keyword>
<evidence type="ECO:0000313" key="5">
    <source>
        <dbReference type="EMBL" id="CAD6998334.1"/>
    </source>
</evidence>
<dbReference type="InterPro" id="IPR051070">
    <property type="entry name" value="NF-kappa-B_inhibitor"/>
</dbReference>
<dbReference type="GO" id="GO:0005829">
    <property type="term" value="C:cytosol"/>
    <property type="evidence" value="ECO:0007669"/>
    <property type="project" value="TreeGrafter"/>
</dbReference>
<feature type="compositionally biased region" description="Basic and acidic residues" evidence="4">
    <location>
        <begin position="13"/>
        <end position="23"/>
    </location>
</feature>
<dbReference type="InterPro" id="IPR036770">
    <property type="entry name" value="Ankyrin_rpt-contain_sf"/>
</dbReference>
<dbReference type="AlphaFoldDB" id="A0A811UHM3"/>
<dbReference type="PANTHER" id="PTHR46680">
    <property type="entry name" value="NF-KAPPA-B INHIBITOR ALPHA"/>
    <property type="match status" value="1"/>
</dbReference>
<sequence length="485" mass="53674">MSKQNPTAFKSTSDNKAREDIRCGSDSSSACGYKPNIVHLDNSESKEFKGGINVEDLTHGSDSGFLSGPQSSLYDEQEELSHSAIGSNDFSQKTSKIDSIECNIKNSSEILLQRHENKEEEGIYAVDSGCIEEEDEYEESPDSAAKAERQSIIKQHITLQNQPHITTATSNNNTSTSEKMKLKHDVDSHLTERFSNISLQSGTVNNLNASGRATNAQTAPTTTTTTTNKISESEQLPNWEQYFQQNDDGDTYLHLACIAGQENIVGALIRVAGNPYALNIKNDYGQTPLHLAALSRQKTILRMLLLAGAEAHLRDSRGNTALHLACMSGDVQCVSALTVPFSSEEINEAQRHFGFSQNKQLSYAEIRNYDGEYCVHLATEAGNLQILGTLVRFGADINAREGKGGYTPLHIVIENNNEELFSFLLNDCKSKLDVETTTFGRLTAYQMACRMKRSKMYKILEKYGAEPLSPPESEYEESSDDDEFE</sequence>
<accession>A0A811UHM3</accession>
<dbReference type="InterPro" id="IPR002110">
    <property type="entry name" value="Ankyrin_rpt"/>
</dbReference>
<feature type="repeat" description="ANK" evidence="3">
    <location>
        <begin position="248"/>
        <end position="280"/>
    </location>
</feature>
<feature type="compositionally biased region" description="Polar residues" evidence="4">
    <location>
        <begin position="1"/>
        <end position="12"/>
    </location>
</feature>
<feature type="region of interest" description="Disordered" evidence="4">
    <location>
        <begin position="466"/>
        <end position="485"/>
    </location>
</feature>
<dbReference type="PROSITE" id="PS50088">
    <property type="entry name" value="ANK_REPEAT"/>
    <property type="match status" value="3"/>
</dbReference>
<dbReference type="Pfam" id="PF00023">
    <property type="entry name" value="Ank"/>
    <property type="match status" value="1"/>
</dbReference>
<feature type="repeat" description="ANK" evidence="3">
    <location>
        <begin position="370"/>
        <end position="402"/>
    </location>
</feature>
<protein>
    <submittedName>
        <fullName evidence="5">(Mediterranean fruit fly) hypothetical protein</fullName>
    </submittedName>
</protein>
<comment type="caution">
    <text evidence="5">The sequence shown here is derived from an EMBL/GenBank/DDBJ whole genome shotgun (WGS) entry which is preliminary data.</text>
</comment>
<evidence type="ECO:0000256" key="1">
    <source>
        <dbReference type="ARBA" id="ARBA00022737"/>
    </source>
</evidence>
<dbReference type="PANTHER" id="PTHR46680:SF3">
    <property type="entry name" value="NF-KAPPA-B INHIBITOR CACTUS"/>
    <property type="match status" value="1"/>
</dbReference>
<gene>
    <name evidence="5" type="ORF">CCAP1982_LOCUS6938</name>
</gene>
<feature type="region of interest" description="Disordered" evidence="4">
    <location>
        <begin position="1"/>
        <end position="36"/>
    </location>
</feature>
<evidence type="ECO:0000256" key="3">
    <source>
        <dbReference type="PROSITE-ProRule" id="PRU00023"/>
    </source>
</evidence>
<evidence type="ECO:0000313" key="6">
    <source>
        <dbReference type="Proteomes" id="UP000606786"/>
    </source>
</evidence>
<dbReference type="OrthoDB" id="20727at2759"/>
<dbReference type="GO" id="GO:0051059">
    <property type="term" value="F:NF-kappaB binding"/>
    <property type="evidence" value="ECO:0007669"/>
    <property type="project" value="TreeGrafter"/>
</dbReference>
<feature type="repeat" description="ANK" evidence="3">
    <location>
        <begin position="284"/>
        <end position="316"/>
    </location>
</feature>
<dbReference type="SMART" id="SM00248">
    <property type="entry name" value="ANK"/>
    <property type="match status" value="6"/>
</dbReference>
<dbReference type="SUPFAM" id="SSF48403">
    <property type="entry name" value="Ankyrin repeat"/>
    <property type="match status" value="1"/>
</dbReference>
<dbReference type="Gene3D" id="1.25.40.20">
    <property type="entry name" value="Ankyrin repeat-containing domain"/>
    <property type="match status" value="1"/>
</dbReference>
<evidence type="ECO:0000256" key="4">
    <source>
        <dbReference type="SAM" id="MobiDB-lite"/>
    </source>
</evidence>
<dbReference type="Proteomes" id="UP000606786">
    <property type="component" value="Unassembled WGS sequence"/>
</dbReference>
<organism evidence="5 6">
    <name type="scientific">Ceratitis capitata</name>
    <name type="common">Mediterranean fruit fly</name>
    <name type="synonym">Tephritis capitata</name>
    <dbReference type="NCBI Taxonomy" id="7213"/>
    <lineage>
        <taxon>Eukaryota</taxon>
        <taxon>Metazoa</taxon>
        <taxon>Ecdysozoa</taxon>
        <taxon>Arthropoda</taxon>
        <taxon>Hexapoda</taxon>
        <taxon>Insecta</taxon>
        <taxon>Pterygota</taxon>
        <taxon>Neoptera</taxon>
        <taxon>Endopterygota</taxon>
        <taxon>Diptera</taxon>
        <taxon>Brachycera</taxon>
        <taxon>Muscomorpha</taxon>
        <taxon>Tephritoidea</taxon>
        <taxon>Tephritidae</taxon>
        <taxon>Ceratitis</taxon>
        <taxon>Ceratitis</taxon>
    </lineage>
</organism>
<dbReference type="Pfam" id="PF12796">
    <property type="entry name" value="Ank_2"/>
    <property type="match status" value="2"/>
</dbReference>
<dbReference type="PRINTS" id="PR01415">
    <property type="entry name" value="ANKYRIN"/>
</dbReference>
<reference evidence="5" key="1">
    <citation type="submission" date="2020-11" db="EMBL/GenBank/DDBJ databases">
        <authorList>
            <person name="Whitehead M."/>
        </authorList>
    </citation>
    <scope>NUCLEOTIDE SEQUENCE</scope>
    <source>
        <strain evidence="5">EGII</strain>
    </source>
</reference>
<evidence type="ECO:0000256" key="2">
    <source>
        <dbReference type="ARBA" id="ARBA00023043"/>
    </source>
</evidence>
<name>A0A811UHM3_CERCA</name>
<feature type="compositionally biased region" description="Acidic residues" evidence="4">
    <location>
        <begin position="473"/>
        <end position="485"/>
    </location>
</feature>
<dbReference type="EMBL" id="CAJHJT010000012">
    <property type="protein sequence ID" value="CAD6998334.1"/>
    <property type="molecule type" value="Genomic_DNA"/>
</dbReference>
<dbReference type="PROSITE" id="PS50297">
    <property type="entry name" value="ANK_REP_REGION"/>
    <property type="match status" value="2"/>
</dbReference>
<keyword evidence="1" id="KW-0677">Repeat</keyword>
<keyword evidence="6" id="KW-1185">Reference proteome</keyword>